<evidence type="ECO:0000256" key="1">
    <source>
        <dbReference type="SAM" id="MobiDB-lite"/>
    </source>
</evidence>
<dbReference type="EMBL" id="CAEZVD010000142">
    <property type="protein sequence ID" value="CAB4628204.1"/>
    <property type="molecule type" value="Genomic_DNA"/>
</dbReference>
<feature type="region of interest" description="Disordered" evidence="1">
    <location>
        <begin position="1"/>
        <end position="31"/>
    </location>
</feature>
<evidence type="ECO:0000313" key="2">
    <source>
        <dbReference type="EMBL" id="CAB4628204.1"/>
    </source>
</evidence>
<name>A0A6J6IUU0_9ZZZZ</name>
<feature type="compositionally biased region" description="Polar residues" evidence="1">
    <location>
        <begin position="14"/>
        <end position="31"/>
    </location>
</feature>
<sequence>MISEADQISREAHSNASQQLEEANRTATNLINQSRRRAEMLTRRAEAFANNAIKDSEERLNRMNTERTEIEDFLGTLRNLMTTESMVAADENSAVEQLDQE</sequence>
<proteinExistence type="predicted"/>
<protein>
    <submittedName>
        <fullName evidence="2">Unannotated protein</fullName>
    </submittedName>
</protein>
<organism evidence="2">
    <name type="scientific">freshwater metagenome</name>
    <dbReference type="NCBI Taxonomy" id="449393"/>
    <lineage>
        <taxon>unclassified sequences</taxon>
        <taxon>metagenomes</taxon>
        <taxon>ecological metagenomes</taxon>
    </lineage>
</organism>
<accession>A0A6J6IUU0</accession>
<gene>
    <name evidence="2" type="ORF">UFOPK1909_01003</name>
</gene>
<dbReference type="AlphaFoldDB" id="A0A6J6IUU0"/>
<reference evidence="2" key="1">
    <citation type="submission" date="2020-05" db="EMBL/GenBank/DDBJ databases">
        <authorList>
            <person name="Chiriac C."/>
            <person name="Salcher M."/>
            <person name="Ghai R."/>
            <person name="Kavagutti S V."/>
        </authorList>
    </citation>
    <scope>NUCLEOTIDE SEQUENCE</scope>
</reference>